<reference evidence="1 2" key="1">
    <citation type="submission" date="2020-11" db="EMBL/GenBank/DDBJ databases">
        <title>Fusibacter basophilias sp. nov.</title>
        <authorList>
            <person name="Qiu D."/>
        </authorList>
    </citation>
    <scope>NUCLEOTIDE SEQUENCE [LARGE SCALE GENOMIC DNA]</scope>
    <source>
        <strain evidence="1 2">Q10-2</strain>
    </source>
</reference>
<organism evidence="1 2">
    <name type="scientific">Fusibacter ferrireducens</name>
    <dbReference type="NCBI Taxonomy" id="2785058"/>
    <lineage>
        <taxon>Bacteria</taxon>
        <taxon>Bacillati</taxon>
        <taxon>Bacillota</taxon>
        <taxon>Clostridia</taxon>
        <taxon>Eubacteriales</taxon>
        <taxon>Eubacteriales Family XII. Incertae Sedis</taxon>
        <taxon>Fusibacter</taxon>
    </lineage>
</organism>
<proteinExistence type="predicted"/>
<accession>A0ABR9ZX36</accession>
<dbReference type="EMBL" id="JADKNH010000010">
    <property type="protein sequence ID" value="MBF4694713.1"/>
    <property type="molecule type" value="Genomic_DNA"/>
</dbReference>
<gene>
    <name evidence="1" type="ORF">ISU02_16490</name>
</gene>
<dbReference type="Proteomes" id="UP000614200">
    <property type="component" value="Unassembled WGS sequence"/>
</dbReference>
<sequence>MTRTICFTLEAYSWVKINLVSKIEVSNIQLNPIDKDVCRVLVKPIGHMPKQK</sequence>
<comment type="caution">
    <text evidence="1">The sequence shown here is derived from an EMBL/GenBank/DDBJ whole genome shotgun (WGS) entry which is preliminary data.</text>
</comment>
<keyword evidence="2" id="KW-1185">Reference proteome</keyword>
<protein>
    <submittedName>
        <fullName evidence="1">Uncharacterized protein</fullName>
    </submittedName>
</protein>
<evidence type="ECO:0000313" key="1">
    <source>
        <dbReference type="EMBL" id="MBF4694713.1"/>
    </source>
</evidence>
<name>A0ABR9ZX36_9FIRM</name>
<evidence type="ECO:0000313" key="2">
    <source>
        <dbReference type="Proteomes" id="UP000614200"/>
    </source>
</evidence>